<accession>A0ABT5LKH1</accession>
<name>A0ABT5LKH1_9GAMM</name>
<comment type="caution">
    <text evidence="3">The sequence shown here is derived from an EMBL/GenBank/DDBJ whole genome shotgun (WGS) entry which is preliminary data.</text>
</comment>
<proteinExistence type="predicted"/>
<evidence type="ECO:0000259" key="2">
    <source>
        <dbReference type="Pfam" id="PF25136"/>
    </source>
</evidence>
<dbReference type="RefSeq" id="WP_273556731.1">
    <property type="nucleotide sequence ID" value="NZ_JAQRFI010000094.1"/>
</dbReference>
<evidence type="ECO:0000259" key="1">
    <source>
        <dbReference type="Pfam" id="PF11195"/>
    </source>
</evidence>
<dbReference type="Proteomes" id="UP001217178">
    <property type="component" value="Unassembled WGS sequence"/>
</dbReference>
<dbReference type="Pfam" id="PF11195">
    <property type="entry name" value="Tad2-like"/>
    <property type="match status" value="1"/>
</dbReference>
<evidence type="ECO:0000313" key="3">
    <source>
        <dbReference type="EMBL" id="MDC9591515.1"/>
    </source>
</evidence>
<dbReference type="EMBL" id="JAQRFI010000094">
    <property type="protein sequence ID" value="MDC9591515.1"/>
    <property type="molecule type" value="Genomic_DNA"/>
</dbReference>
<dbReference type="Pfam" id="PF25136">
    <property type="entry name" value="DUF7823"/>
    <property type="match status" value="1"/>
</dbReference>
<feature type="domain" description="Thoeris anti-defense 2-like" evidence="1">
    <location>
        <begin position="46"/>
        <end position="111"/>
    </location>
</feature>
<dbReference type="InterPro" id="IPR021361">
    <property type="entry name" value="Tad2-like_dom"/>
</dbReference>
<keyword evidence="4" id="KW-1185">Reference proteome</keyword>
<organism evidence="3 4">
    <name type="scientific">Xenorhabdus yunnanensis</name>
    <dbReference type="NCBI Taxonomy" id="3025878"/>
    <lineage>
        <taxon>Bacteria</taxon>
        <taxon>Pseudomonadati</taxon>
        <taxon>Pseudomonadota</taxon>
        <taxon>Gammaproteobacteria</taxon>
        <taxon>Enterobacterales</taxon>
        <taxon>Morganellaceae</taxon>
        <taxon>Xenorhabdus</taxon>
    </lineage>
</organism>
<feature type="domain" description="DUF7823" evidence="2">
    <location>
        <begin position="148"/>
        <end position="258"/>
    </location>
</feature>
<reference evidence="3 4" key="1">
    <citation type="submission" date="2023-02" db="EMBL/GenBank/DDBJ databases">
        <title>Entomopathogenic bacteria.</title>
        <authorList>
            <person name="Machado R.A."/>
        </authorList>
    </citation>
    <scope>NUCLEOTIDE SEQUENCE [LARGE SCALE GENOMIC DNA]</scope>
    <source>
        <strain evidence="3 4">XENO-10</strain>
    </source>
</reference>
<gene>
    <name evidence="3" type="ORF">PSI23_20075</name>
</gene>
<sequence length="263" mass="30128">MMTEFNNPANMDTNQKCLFDPEQYKVKYKTHTIVEIDNDVTAPVGSFPWAMIQLYIGKEMSRKDWNSVGEYIRFSHERTDLSPQIEKGNENGPLSMWQPTQKDMMACDWQFFESEKDVLSADITLGTGKVGNNGGIGWGYAKNNPAIFGSLSMIHNKENFMEILEFYWREERFDDFSLPFIELCVSLPNTQDSDKMYGLKNETLYITIDNVTYSLDKAAVSNRASASSDSRVYSIKYYGDQAKNLGAVLKQTGETKRLDIKRK</sequence>
<evidence type="ECO:0000313" key="4">
    <source>
        <dbReference type="Proteomes" id="UP001217178"/>
    </source>
</evidence>
<protein>
    <submittedName>
        <fullName evidence="3">DUF2829 domain-containing protein</fullName>
    </submittedName>
</protein>
<dbReference type="InterPro" id="IPR056725">
    <property type="entry name" value="DUF7823"/>
</dbReference>